<feature type="transmembrane region" description="Helical" evidence="1">
    <location>
        <begin position="23"/>
        <end position="48"/>
    </location>
</feature>
<feature type="domain" description="DUF4190" evidence="2">
    <location>
        <begin position="24"/>
        <end position="79"/>
    </location>
</feature>
<dbReference type="EMBL" id="JASATX010000002">
    <property type="protein sequence ID" value="MDI2098623.1"/>
    <property type="molecule type" value="Genomic_DNA"/>
</dbReference>
<organism evidence="3 4">
    <name type="scientific">Ruicaihuangia caeni</name>
    <dbReference type="NCBI Taxonomy" id="3042517"/>
    <lineage>
        <taxon>Bacteria</taxon>
        <taxon>Bacillati</taxon>
        <taxon>Actinomycetota</taxon>
        <taxon>Actinomycetes</taxon>
        <taxon>Micrococcales</taxon>
        <taxon>Microbacteriaceae</taxon>
        <taxon>Ruicaihuangia</taxon>
    </lineage>
</organism>
<evidence type="ECO:0000259" key="2">
    <source>
        <dbReference type="Pfam" id="PF13828"/>
    </source>
</evidence>
<dbReference type="Pfam" id="PF13828">
    <property type="entry name" value="DUF4190"/>
    <property type="match status" value="1"/>
</dbReference>
<feature type="transmembrane region" description="Helical" evidence="1">
    <location>
        <begin position="60"/>
        <end position="93"/>
    </location>
</feature>
<protein>
    <submittedName>
        <fullName evidence="3">DUF4190 domain-containing protein</fullName>
    </submittedName>
</protein>
<keyword evidence="1" id="KW-0812">Transmembrane</keyword>
<accession>A0AAW6T8F3</accession>
<gene>
    <name evidence="3" type="ORF">QF206_06555</name>
</gene>
<dbReference type="RefSeq" id="WP_281488406.1">
    <property type="nucleotide sequence ID" value="NZ_JASATX010000002.1"/>
</dbReference>
<evidence type="ECO:0000313" key="4">
    <source>
        <dbReference type="Proteomes" id="UP001321506"/>
    </source>
</evidence>
<dbReference type="InterPro" id="IPR025241">
    <property type="entry name" value="DUF4190"/>
</dbReference>
<proteinExistence type="predicted"/>
<keyword evidence="1" id="KW-0472">Membrane</keyword>
<name>A0AAW6T8F3_9MICO</name>
<sequence length="96" mass="9871">MTTPAPQPTPYYSAPAQQQKTNVLAIVSLVTSIIGMSLIGVITGHIALSQIKRTGENGRGLALAGTIIGYAGIVLSVILVLAFLPFILAGAAMSSY</sequence>
<evidence type="ECO:0000313" key="3">
    <source>
        <dbReference type="EMBL" id="MDI2098623.1"/>
    </source>
</evidence>
<keyword evidence="1" id="KW-1133">Transmembrane helix</keyword>
<evidence type="ECO:0000256" key="1">
    <source>
        <dbReference type="SAM" id="Phobius"/>
    </source>
</evidence>
<reference evidence="3 4" key="1">
    <citation type="submission" date="2023-04" db="EMBL/GenBank/DDBJ databases">
        <title>Klugiella caeni sp. nov. isolated from the sludge of biochemical tank.</title>
        <authorList>
            <person name="Geng K."/>
        </authorList>
    </citation>
    <scope>NUCLEOTIDE SEQUENCE [LARGE SCALE GENOMIC DNA]</scope>
    <source>
        <strain evidence="3 4">YN-L-19</strain>
    </source>
</reference>
<comment type="caution">
    <text evidence="3">The sequence shown here is derived from an EMBL/GenBank/DDBJ whole genome shotgun (WGS) entry which is preliminary data.</text>
</comment>
<dbReference type="AlphaFoldDB" id="A0AAW6T8F3"/>
<dbReference type="Proteomes" id="UP001321506">
    <property type="component" value="Unassembled WGS sequence"/>
</dbReference>
<keyword evidence="4" id="KW-1185">Reference proteome</keyword>